<dbReference type="CDD" id="cd10917">
    <property type="entry name" value="CE4_NodB_like_6s_7s"/>
    <property type="match status" value="1"/>
</dbReference>
<dbReference type="GO" id="GO:0016020">
    <property type="term" value="C:membrane"/>
    <property type="evidence" value="ECO:0007669"/>
    <property type="project" value="TreeGrafter"/>
</dbReference>
<dbReference type="Gene3D" id="3.20.20.370">
    <property type="entry name" value="Glycoside hydrolase/deacetylase"/>
    <property type="match status" value="1"/>
</dbReference>
<sequence length="196" mass="21663">MTTGSKAIALTFDDGPDPDTTPQLLKLLAKYDVHATFCVIGTNVADHPALIRQIVAGGHSLCNHSWHHDEHLGKLPADKIKKDLKRTNDAIHKAAPDAKIGYFRAPAGNFTTPMVRIAADLGMTSIYWRVDPRDWSHPAGETDAQHVQRVVKAVQKQTRKGSIILSHDGGQPDSIIAYRELLPWLDHRFTLTGKPQ</sequence>
<evidence type="ECO:0000259" key="3">
    <source>
        <dbReference type="PROSITE" id="PS51677"/>
    </source>
</evidence>
<evidence type="ECO:0000313" key="4">
    <source>
        <dbReference type="EMBL" id="RAK29844.1"/>
    </source>
</evidence>
<dbReference type="SUPFAM" id="SSF88713">
    <property type="entry name" value="Glycoside hydrolase/deacetylase"/>
    <property type="match status" value="1"/>
</dbReference>
<dbReference type="InterPro" id="IPR002509">
    <property type="entry name" value="NODB_dom"/>
</dbReference>
<dbReference type="EMBL" id="QLMJ01000017">
    <property type="protein sequence ID" value="RAK29844.1"/>
    <property type="molecule type" value="Genomic_DNA"/>
</dbReference>
<accession>A0A327Z8E3</accession>
<evidence type="ECO:0000313" key="5">
    <source>
        <dbReference type="Proteomes" id="UP000249341"/>
    </source>
</evidence>
<keyword evidence="5" id="KW-1185">Reference proteome</keyword>
<gene>
    <name evidence="4" type="ORF">B0I29_117170</name>
</gene>
<evidence type="ECO:0000256" key="1">
    <source>
        <dbReference type="ARBA" id="ARBA00022723"/>
    </source>
</evidence>
<dbReference type="InterPro" id="IPR011330">
    <property type="entry name" value="Glyco_hydro/deAcase_b/a-brl"/>
</dbReference>
<protein>
    <submittedName>
        <fullName evidence="4">Beta-1,4-N-acetylglucosamine oligosaccharide deacetylase NodB</fullName>
    </submittedName>
</protein>
<dbReference type="Proteomes" id="UP000249341">
    <property type="component" value="Unassembled WGS sequence"/>
</dbReference>
<dbReference type="PROSITE" id="PS51677">
    <property type="entry name" value="NODB"/>
    <property type="match status" value="1"/>
</dbReference>
<dbReference type="InterPro" id="IPR050248">
    <property type="entry name" value="Polysacc_deacetylase_ArnD"/>
</dbReference>
<feature type="domain" description="NodB homology" evidence="3">
    <location>
        <begin position="6"/>
        <end position="194"/>
    </location>
</feature>
<dbReference type="PANTHER" id="PTHR10587:SF133">
    <property type="entry name" value="CHITIN DEACETYLASE 1-RELATED"/>
    <property type="match status" value="1"/>
</dbReference>
<dbReference type="GO" id="GO:0005975">
    <property type="term" value="P:carbohydrate metabolic process"/>
    <property type="evidence" value="ECO:0007669"/>
    <property type="project" value="InterPro"/>
</dbReference>
<organism evidence="4 5">
    <name type="scientific">Actinoplanes lutulentus</name>
    <dbReference type="NCBI Taxonomy" id="1287878"/>
    <lineage>
        <taxon>Bacteria</taxon>
        <taxon>Bacillati</taxon>
        <taxon>Actinomycetota</taxon>
        <taxon>Actinomycetes</taxon>
        <taxon>Micromonosporales</taxon>
        <taxon>Micromonosporaceae</taxon>
        <taxon>Actinoplanes</taxon>
    </lineage>
</organism>
<name>A0A327Z8E3_9ACTN</name>
<dbReference type="PANTHER" id="PTHR10587">
    <property type="entry name" value="GLYCOSYL TRANSFERASE-RELATED"/>
    <property type="match status" value="1"/>
</dbReference>
<comment type="caution">
    <text evidence="4">The sequence shown here is derived from an EMBL/GenBank/DDBJ whole genome shotgun (WGS) entry which is preliminary data.</text>
</comment>
<dbReference type="GO" id="GO:0016810">
    <property type="term" value="F:hydrolase activity, acting on carbon-nitrogen (but not peptide) bonds"/>
    <property type="evidence" value="ECO:0007669"/>
    <property type="project" value="InterPro"/>
</dbReference>
<dbReference type="GO" id="GO:0046872">
    <property type="term" value="F:metal ion binding"/>
    <property type="evidence" value="ECO:0007669"/>
    <property type="project" value="UniProtKB-KW"/>
</dbReference>
<dbReference type="OrthoDB" id="3864432at2"/>
<dbReference type="AlphaFoldDB" id="A0A327Z8E3"/>
<proteinExistence type="predicted"/>
<reference evidence="4 5" key="1">
    <citation type="submission" date="2018-06" db="EMBL/GenBank/DDBJ databases">
        <title>Genomic Encyclopedia of Type Strains, Phase III (KMG-III): the genomes of soil and plant-associated and newly described type strains.</title>
        <authorList>
            <person name="Whitman W."/>
        </authorList>
    </citation>
    <scope>NUCLEOTIDE SEQUENCE [LARGE SCALE GENOMIC DNA]</scope>
    <source>
        <strain evidence="4 5">CGMCC 4.7090</strain>
    </source>
</reference>
<dbReference type="Pfam" id="PF01522">
    <property type="entry name" value="Polysacc_deac_1"/>
    <property type="match status" value="1"/>
</dbReference>
<keyword evidence="1" id="KW-0479">Metal-binding</keyword>
<keyword evidence="2" id="KW-0378">Hydrolase</keyword>
<evidence type="ECO:0000256" key="2">
    <source>
        <dbReference type="ARBA" id="ARBA00022801"/>
    </source>
</evidence>
<dbReference type="RefSeq" id="WP_111652794.1">
    <property type="nucleotide sequence ID" value="NZ_JACHWI010000008.1"/>
</dbReference>